<accession>A0A518V758</accession>
<evidence type="ECO:0000313" key="2">
    <source>
        <dbReference type="EMBL" id="QDX92826.1"/>
    </source>
</evidence>
<feature type="domain" description="Signal transduction histidine kinase subgroup 3 dimerisation and phosphoacceptor" evidence="1">
    <location>
        <begin position="52"/>
        <end position="70"/>
    </location>
</feature>
<keyword evidence="3" id="KW-1185">Reference proteome</keyword>
<dbReference type="GO" id="GO:0016020">
    <property type="term" value="C:membrane"/>
    <property type="evidence" value="ECO:0007669"/>
    <property type="project" value="InterPro"/>
</dbReference>
<dbReference type="GO" id="GO:0000155">
    <property type="term" value="F:phosphorelay sensor kinase activity"/>
    <property type="evidence" value="ECO:0007669"/>
    <property type="project" value="InterPro"/>
</dbReference>
<reference evidence="2 3" key="1">
    <citation type="submission" date="2018-11" db="EMBL/GenBank/DDBJ databases">
        <title>Phylogenetic determinants of toxin gene distribution in genomes of Brevibacillus laterosporus.</title>
        <authorList>
            <person name="Glare T.R."/>
            <person name="Durrant A."/>
            <person name="Berry C."/>
            <person name="Palma L."/>
            <person name="Ormskirk M."/>
            <person name="Cox M.O."/>
        </authorList>
    </citation>
    <scope>NUCLEOTIDE SEQUENCE [LARGE SCALE GENOMIC DNA]</scope>
    <source>
        <strain evidence="2 3">1821L</strain>
    </source>
</reference>
<dbReference type="InterPro" id="IPR011712">
    <property type="entry name" value="Sig_transdc_His_kin_sub3_dim/P"/>
</dbReference>
<gene>
    <name evidence="2" type="ORF">EEL30_11230</name>
</gene>
<dbReference type="AlphaFoldDB" id="A0A518V758"/>
<evidence type="ECO:0000259" key="1">
    <source>
        <dbReference type="Pfam" id="PF07730"/>
    </source>
</evidence>
<protein>
    <recommendedName>
        <fullName evidence="1">Signal transduction histidine kinase subgroup 3 dimerisation and phosphoacceptor domain-containing protein</fullName>
    </recommendedName>
</protein>
<dbReference type="Pfam" id="PF07730">
    <property type="entry name" value="HisKA_3"/>
    <property type="match status" value="1"/>
</dbReference>
<organism evidence="2 3">
    <name type="scientific">Brevibacillus laterosporus</name>
    <name type="common">Bacillus laterosporus</name>
    <dbReference type="NCBI Taxonomy" id="1465"/>
    <lineage>
        <taxon>Bacteria</taxon>
        <taxon>Bacillati</taxon>
        <taxon>Bacillota</taxon>
        <taxon>Bacilli</taxon>
        <taxon>Bacillales</taxon>
        <taxon>Paenibacillaceae</taxon>
        <taxon>Brevibacillus</taxon>
    </lineage>
</organism>
<dbReference type="EMBL" id="CP033464">
    <property type="protein sequence ID" value="QDX92826.1"/>
    <property type="molecule type" value="Genomic_DNA"/>
</dbReference>
<dbReference type="Gene3D" id="1.20.5.1930">
    <property type="match status" value="1"/>
</dbReference>
<dbReference type="OrthoDB" id="9781904at2"/>
<dbReference type="Proteomes" id="UP000319432">
    <property type="component" value="Chromosome"/>
</dbReference>
<name>A0A518V758_BRELA</name>
<dbReference type="GO" id="GO:0046983">
    <property type="term" value="F:protein dimerization activity"/>
    <property type="evidence" value="ECO:0007669"/>
    <property type="project" value="InterPro"/>
</dbReference>
<evidence type="ECO:0000313" key="3">
    <source>
        <dbReference type="Proteomes" id="UP000319432"/>
    </source>
</evidence>
<sequence length="79" mass="8986">MDSLIFYGISFALQKGVASIKVIKEKLALIKEQYTILEQYSSQIERLTLLEERYRMARELHDTIGHTISSDKASKAGPL</sequence>
<proteinExistence type="predicted"/>